<dbReference type="AlphaFoldDB" id="A0A382URQ1"/>
<protein>
    <submittedName>
        <fullName evidence="1">Uncharacterized protein</fullName>
    </submittedName>
</protein>
<feature type="non-terminal residue" evidence="1">
    <location>
        <position position="33"/>
    </location>
</feature>
<dbReference type="EMBL" id="UINC01146295">
    <property type="protein sequence ID" value="SVD36943.1"/>
    <property type="molecule type" value="Genomic_DNA"/>
</dbReference>
<reference evidence="1" key="1">
    <citation type="submission" date="2018-05" db="EMBL/GenBank/DDBJ databases">
        <authorList>
            <person name="Lanie J.A."/>
            <person name="Ng W.-L."/>
            <person name="Kazmierczak K.M."/>
            <person name="Andrzejewski T.M."/>
            <person name="Davidsen T.M."/>
            <person name="Wayne K.J."/>
            <person name="Tettelin H."/>
            <person name="Glass J.I."/>
            <person name="Rusch D."/>
            <person name="Podicherti R."/>
            <person name="Tsui H.-C.T."/>
            <person name="Winkler M.E."/>
        </authorList>
    </citation>
    <scope>NUCLEOTIDE SEQUENCE</scope>
</reference>
<sequence length="33" mass="3159">MRIDSRTNIAVIGVGGIGSNLVGSIASALSTGA</sequence>
<organism evidence="1">
    <name type="scientific">marine metagenome</name>
    <dbReference type="NCBI Taxonomy" id="408172"/>
    <lineage>
        <taxon>unclassified sequences</taxon>
        <taxon>metagenomes</taxon>
        <taxon>ecological metagenomes</taxon>
    </lineage>
</organism>
<gene>
    <name evidence="1" type="ORF">METZ01_LOCUS389797</name>
</gene>
<accession>A0A382URQ1</accession>
<proteinExistence type="predicted"/>
<evidence type="ECO:0000313" key="1">
    <source>
        <dbReference type="EMBL" id="SVD36943.1"/>
    </source>
</evidence>
<name>A0A382URQ1_9ZZZZ</name>